<gene>
    <name evidence="1" type="ORF">HNP71_002588</name>
</gene>
<dbReference type="EMBL" id="JACHFJ010000015">
    <property type="protein sequence ID" value="MBB5374316.1"/>
    <property type="molecule type" value="Genomic_DNA"/>
</dbReference>
<accession>A0A840VF49</accession>
<evidence type="ECO:0000313" key="2">
    <source>
        <dbReference type="Proteomes" id="UP000553706"/>
    </source>
</evidence>
<name>A0A840VF49_9PROT</name>
<dbReference type="Proteomes" id="UP000553706">
    <property type="component" value="Unassembled WGS sequence"/>
</dbReference>
<keyword evidence="2" id="KW-1185">Reference proteome</keyword>
<evidence type="ECO:0008006" key="3">
    <source>
        <dbReference type="Google" id="ProtNLM"/>
    </source>
</evidence>
<reference evidence="1 2" key="1">
    <citation type="submission" date="2020-08" db="EMBL/GenBank/DDBJ databases">
        <title>Genomic Encyclopedia of Type Strains, Phase IV (KMG-IV): sequencing the most valuable type-strain genomes for metagenomic binning, comparative biology and taxonomic classification.</title>
        <authorList>
            <person name="Goeker M."/>
        </authorList>
    </citation>
    <scope>NUCLEOTIDE SEQUENCE [LARGE SCALE GENOMIC DNA]</scope>
    <source>
        <strain evidence="1 2">DSM 27026</strain>
    </source>
</reference>
<dbReference type="RefSeq" id="WP_183267340.1">
    <property type="nucleotide sequence ID" value="NZ_JACHFJ010000015.1"/>
</dbReference>
<dbReference type="AlphaFoldDB" id="A0A840VF49"/>
<dbReference type="SUPFAM" id="SSF53756">
    <property type="entry name" value="UDP-Glycosyltransferase/glycogen phosphorylase"/>
    <property type="match status" value="1"/>
</dbReference>
<sequence length="491" mass="53710">MLNKLFNLFERASPRLAEEVREARYTLRGWRFNDLMRHQEDVLSRMPTNQASIDHSLAVLRTRQLSGPRLAFISNMPPDTTGIASCSFYTWQGSELPVDIFCPVTDTDWFFANELRLRAGGREGTYLFDAGTFLTADCLHRYAAIVIALGNSGHNVYIHDMLRKAGELDGDLNRVCLYVHDPVLLHLVERGTGLTGAALIDALVRIKAKHGPVTNANQIDARRVHESLADAGYCGASYFADLGVKRFLVNSNAAAEILRHDMEAMGGSIETLFHPVFLPSGIQRTRPVSKTPDAPLVVGSFGYAGSSKRTELLVAAVHELQREGINVRLLLAGFGTAYYADVHATMLAGIALDVRDAPTDRQLCEAMLEVDVAVQLRATNRGESSGIVPQLIALGQRTIVSDIGAFREYGGAVQKVPEQVTASELAKAVLAAAIAPAPEEAMRNYAQNHSPARFRSRLLETLGIRLERPAPSATCLPLPIDQPLIPSSEFE</sequence>
<dbReference type="Gene3D" id="3.40.50.2000">
    <property type="entry name" value="Glycogen Phosphorylase B"/>
    <property type="match status" value="1"/>
</dbReference>
<proteinExistence type="predicted"/>
<comment type="caution">
    <text evidence="1">The sequence shown here is derived from an EMBL/GenBank/DDBJ whole genome shotgun (WGS) entry which is preliminary data.</text>
</comment>
<protein>
    <recommendedName>
        <fullName evidence="3">Glycosyltransferase</fullName>
    </recommendedName>
</protein>
<evidence type="ECO:0000313" key="1">
    <source>
        <dbReference type="EMBL" id="MBB5374316.1"/>
    </source>
</evidence>
<organism evidence="1 2">
    <name type="scientific">Acidocella aromatica</name>
    <dbReference type="NCBI Taxonomy" id="1303579"/>
    <lineage>
        <taxon>Bacteria</taxon>
        <taxon>Pseudomonadati</taxon>
        <taxon>Pseudomonadota</taxon>
        <taxon>Alphaproteobacteria</taxon>
        <taxon>Acetobacterales</taxon>
        <taxon>Acidocellaceae</taxon>
        <taxon>Acidocella</taxon>
    </lineage>
</organism>